<dbReference type="Proteomes" id="UP000321947">
    <property type="component" value="Unassembled WGS sequence"/>
</dbReference>
<evidence type="ECO:0000313" key="3">
    <source>
        <dbReference type="EMBL" id="TYK26448.1"/>
    </source>
</evidence>
<comment type="caution">
    <text evidence="3">The sequence shown here is derived from an EMBL/GenBank/DDBJ whole genome shotgun (WGS) entry which is preliminary data.</text>
</comment>
<keyword evidence="3" id="KW-0808">Transferase</keyword>
<accession>A0A5D3DSG5</accession>
<evidence type="ECO:0000256" key="1">
    <source>
        <dbReference type="SAM" id="MobiDB-lite"/>
    </source>
</evidence>
<dbReference type="EMBL" id="SSTE01013200">
    <property type="protein sequence ID" value="KAA0047482.1"/>
    <property type="molecule type" value="Genomic_DNA"/>
</dbReference>
<proteinExistence type="predicted"/>
<dbReference type="InterPro" id="IPR021109">
    <property type="entry name" value="Peptidase_aspartic_dom_sf"/>
</dbReference>
<dbReference type="AlphaFoldDB" id="A0A5D3DSG5"/>
<feature type="region of interest" description="Disordered" evidence="1">
    <location>
        <begin position="67"/>
        <end position="122"/>
    </location>
</feature>
<reference evidence="4 5" key="1">
    <citation type="submission" date="2019-08" db="EMBL/GenBank/DDBJ databases">
        <title>Draft genome sequences of two oriental melons (Cucumis melo L. var makuwa).</title>
        <authorList>
            <person name="Kwon S.-Y."/>
        </authorList>
    </citation>
    <scope>NUCLEOTIDE SEQUENCE [LARGE SCALE GENOMIC DNA]</scope>
    <source>
        <strain evidence="5">cv. Chang Bougi</strain>
        <strain evidence="4">cv. SW 3</strain>
        <tissue evidence="3">Leaf</tissue>
    </source>
</reference>
<name>A0A5D3DSG5_CUCMM</name>
<evidence type="ECO:0000313" key="2">
    <source>
        <dbReference type="EMBL" id="KAA0047482.1"/>
    </source>
</evidence>
<keyword evidence="3" id="KW-0489">Methyltransferase</keyword>
<dbReference type="GO" id="GO:0032259">
    <property type="term" value="P:methylation"/>
    <property type="evidence" value="ECO:0007669"/>
    <property type="project" value="UniProtKB-KW"/>
</dbReference>
<feature type="compositionally biased region" description="Basic and acidic residues" evidence="1">
    <location>
        <begin position="98"/>
        <end position="122"/>
    </location>
</feature>
<sequence length="282" mass="32319">MVLTRIEERMEVFDLEIAGLKKELSKMLVINASLSEIMKNLELMRFQTEKQQQVLLMFMESNAKERSMMSERLTESAVRDKSTTKGKKNEATSSCDIGADRNIGEGRNERKSDNDENAGDRNKFKKVKMPIFNGEDLDSWLFRVEREYPPQFAMSAKAADHKCKMKEQRELRMFVVVNENEEYEIIEESELEGKELSRPEVKGDNAAYVELSINSVVGLNDLGTMKVRGKLQEEEVVILINCGATHNFVSDKLVKKLQLPTKESTLWDNIGFGNRHSRQGNL</sequence>
<evidence type="ECO:0000313" key="5">
    <source>
        <dbReference type="Proteomes" id="UP000321947"/>
    </source>
</evidence>
<dbReference type="CDD" id="cd00303">
    <property type="entry name" value="retropepsin_like"/>
    <property type="match status" value="1"/>
</dbReference>
<dbReference type="GO" id="GO:0008168">
    <property type="term" value="F:methyltransferase activity"/>
    <property type="evidence" value="ECO:0007669"/>
    <property type="project" value="UniProtKB-KW"/>
</dbReference>
<dbReference type="OrthoDB" id="1933597at2759"/>
<organism evidence="3 5">
    <name type="scientific">Cucumis melo var. makuwa</name>
    <name type="common">Oriental melon</name>
    <dbReference type="NCBI Taxonomy" id="1194695"/>
    <lineage>
        <taxon>Eukaryota</taxon>
        <taxon>Viridiplantae</taxon>
        <taxon>Streptophyta</taxon>
        <taxon>Embryophyta</taxon>
        <taxon>Tracheophyta</taxon>
        <taxon>Spermatophyta</taxon>
        <taxon>Magnoliopsida</taxon>
        <taxon>eudicotyledons</taxon>
        <taxon>Gunneridae</taxon>
        <taxon>Pentapetalae</taxon>
        <taxon>rosids</taxon>
        <taxon>fabids</taxon>
        <taxon>Cucurbitales</taxon>
        <taxon>Cucurbitaceae</taxon>
        <taxon>Benincaseae</taxon>
        <taxon>Cucumis</taxon>
    </lineage>
</organism>
<dbReference type="EMBL" id="SSTD01003373">
    <property type="protein sequence ID" value="TYK26448.1"/>
    <property type="molecule type" value="Genomic_DNA"/>
</dbReference>
<gene>
    <name evidence="3" type="ORF">E5676_scaffold313G00040</name>
    <name evidence="2" type="ORF">E6C27_scaffold498G00990</name>
</gene>
<dbReference type="Gene3D" id="2.40.70.10">
    <property type="entry name" value="Acid Proteases"/>
    <property type="match status" value="1"/>
</dbReference>
<feature type="compositionally biased region" description="Basic and acidic residues" evidence="1">
    <location>
        <begin position="67"/>
        <end position="90"/>
    </location>
</feature>
<dbReference type="Proteomes" id="UP000321393">
    <property type="component" value="Unassembled WGS sequence"/>
</dbReference>
<protein>
    <submittedName>
        <fullName evidence="3">Histone-lysine N-methyltransferase ASHR1 isoform X3</fullName>
    </submittedName>
</protein>
<evidence type="ECO:0000313" key="4">
    <source>
        <dbReference type="Proteomes" id="UP000321393"/>
    </source>
</evidence>